<gene>
    <name evidence="1" type="ORF">RM552_08875</name>
</gene>
<dbReference type="InterPro" id="IPR007351">
    <property type="entry name" value="YjbR"/>
</dbReference>
<keyword evidence="1" id="KW-0238">DNA-binding</keyword>
<reference evidence="1 2" key="1">
    <citation type="submission" date="2023-09" db="EMBL/GenBank/DDBJ databases">
        <authorList>
            <person name="Rey-Velasco X."/>
        </authorList>
    </citation>
    <scope>NUCLEOTIDE SEQUENCE [LARGE SCALE GENOMIC DNA]</scope>
    <source>
        <strain evidence="1 2">P117</strain>
    </source>
</reference>
<dbReference type="InterPro" id="IPR038056">
    <property type="entry name" value="YjbR-like_sf"/>
</dbReference>
<sequence length="129" mass="15074">MNLKRYNQYCRSKHASTYVNQWGGSDVWKIGGKVFALARVDKNDILGISFKTSEANFYFLREKDNYRPAPYLASRGMLWIQYYDSTLKHSLATDSDPIIDEELAYYLDESYRLVSLNLTKKLQRELGLI</sequence>
<dbReference type="Pfam" id="PF04237">
    <property type="entry name" value="YjbR"/>
    <property type="match status" value="1"/>
</dbReference>
<name>A0ABU2ZRD1_9ALTE</name>
<proteinExistence type="predicted"/>
<evidence type="ECO:0000313" key="2">
    <source>
        <dbReference type="Proteomes" id="UP001253545"/>
    </source>
</evidence>
<dbReference type="GO" id="GO:0003677">
    <property type="term" value="F:DNA binding"/>
    <property type="evidence" value="ECO:0007669"/>
    <property type="project" value="UniProtKB-KW"/>
</dbReference>
<accession>A0ABU2ZRD1</accession>
<organism evidence="1 2">
    <name type="scientific">Glaciecola petra</name>
    <dbReference type="NCBI Taxonomy" id="3075602"/>
    <lineage>
        <taxon>Bacteria</taxon>
        <taxon>Pseudomonadati</taxon>
        <taxon>Pseudomonadota</taxon>
        <taxon>Gammaproteobacteria</taxon>
        <taxon>Alteromonadales</taxon>
        <taxon>Alteromonadaceae</taxon>
        <taxon>Glaciecola</taxon>
    </lineage>
</organism>
<dbReference type="EMBL" id="JAVRHX010000002">
    <property type="protein sequence ID" value="MDT0594951.1"/>
    <property type="molecule type" value="Genomic_DNA"/>
</dbReference>
<dbReference type="RefSeq" id="WP_311368470.1">
    <property type="nucleotide sequence ID" value="NZ_JAVRHX010000002.1"/>
</dbReference>
<dbReference type="InterPro" id="IPR058532">
    <property type="entry name" value="YjbR/MT2646/Rv2570-like"/>
</dbReference>
<keyword evidence="2" id="KW-1185">Reference proteome</keyword>
<dbReference type="PANTHER" id="PTHR35145">
    <property type="entry name" value="CYTOPLASMIC PROTEIN-RELATED"/>
    <property type="match status" value="1"/>
</dbReference>
<evidence type="ECO:0000313" key="1">
    <source>
        <dbReference type="EMBL" id="MDT0594951.1"/>
    </source>
</evidence>
<protein>
    <submittedName>
        <fullName evidence="1">MmcQ/YjbR family DNA-binding protein</fullName>
    </submittedName>
</protein>
<dbReference type="SUPFAM" id="SSF142906">
    <property type="entry name" value="YjbR-like"/>
    <property type="match status" value="1"/>
</dbReference>
<comment type="caution">
    <text evidence="1">The sequence shown here is derived from an EMBL/GenBank/DDBJ whole genome shotgun (WGS) entry which is preliminary data.</text>
</comment>
<dbReference type="PANTHER" id="PTHR35145:SF1">
    <property type="entry name" value="CYTOPLASMIC PROTEIN"/>
    <property type="match status" value="1"/>
</dbReference>
<dbReference type="Gene3D" id="3.90.1150.30">
    <property type="match status" value="1"/>
</dbReference>
<dbReference type="Proteomes" id="UP001253545">
    <property type="component" value="Unassembled WGS sequence"/>
</dbReference>